<keyword evidence="2" id="KW-1185">Reference proteome</keyword>
<reference evidence="1 2" key="1">
    <citation type="submission" date="2016-07" db="EMBL/GenBank/DDBJ databases">
        <title>Pervasive Adenine N6-methylation of Active Genes in Fungi.</title>
        <authorList>
            <consortium name="DOE Joint Genome Institute"/>
            <person name="Mondo S.J."/>
            <person name="Dannebaum R.O."/>
            <person name="Kuo R.C."/>
            <person name="Labutti K."/>
            <person name="Haridas S."/>
            <person name="Kuo A."/>
            <person name="Salamov A."/>
            <person name="Ahrendt S.R."/>
            <person name="Lipzen A."/>
            <person name="Sullivan W."/>
            <person name="Andreopoulos W.B."/>
            <person name="Clum A."/>
            <person name="Lindquist E."/>
            <person name="Daum C."/>
            <person name="Ramamoorthy G.K."/>
            <person name="Gryganskyi A."/>
            <person name="Culley D."/>
            <person name="Magnuson J.K."/>
            <person name="James T.Y."/>
            <person name="O'Malley M.A."/>
            <person name="Stajich J.E."/>
            <person name="Spatafora J.W."/>
            <person name="Visel A."/>
            <person name="Grigoriev I.V."/>
        </authorList>
    </citation>
    <scope>NUCLEOTIDE SEQUENCE [LARGE SCALE GENOMIC DNA]</scope>
    <source>
        <strain evidence="1 2">CBS 129021</strain>
    </source>
</reference>
<dbReference type="RefSeq" id="XP_040718019.1">
    <property type="nucleotide sequence ID" value="XM_040853754.1"/>
</dbReference>
<dbReference type="Proteomes" id="UP000193689">
    <property type="component" value="Unassembled WGS sequence"/>
</dbReference>
<dbReference type="GeneID" id="63769966"/>
<organism evidence="1 2">
    <name type="scientific">Pseudomassariella vexata</name>
    <dbReference type="NCBI Taxonomy" id="1141098"/>
    <lineage>
        <taxon>Eukaryota</taxon>
        <taxon>Fungi</taxon>
        <taxon>Dikarya</taxon>
        <taxon>Ascomycota</taxon>
        <taxon>Pezizomycotina</taxon>
        <taxon>Sordariomycetes</taxon>
        <taxon>Xylariomycetidae</taxon>
        <taxon>Amphisphaeriales</taxon>
        <taxon>Pseudomassariaceae</taxon>
        <taxon>Pseudomassariella</taxon>
    </lineage>
</organism>
<comment type="caution">
    <text evidence="1">The sequence shown here is derived from an EMBL/GenBank/DDBJ whole genome shotgun (WGS) entry which is preliminary data.</text>
</comment>
<gene>
    <name evidence="1" type="ORF">BCR38DRAFT_157195</name>
</gene>
<dbReference type="EMBL" id="MCFJ01000004">
    <property type="protein sequence ID" value="ORY67395.1"/>
    <property type="molecule type" value="Genomic_DNA"/>
</dbReference>
<name>A0A1Y2E957_9PEZI</name>
<proteinExistence type="predicted"/>
<protein>
    <submittedName>
        <fullName evidence="1">Uncharacterized protein</fullName>
    </submittedName>
</protein>
<evidence type="ECO:0000313" key="2">
    <source>
        <dbReference type="Proteomes" id="UP000193689"/>
    </source>
</evidence>
<dbReference type="InParanoid" id="A0A1Y2E957"/>
<evidence type="ECO:0000313" key="1">
    <source>
        <dbReference type="EMBL" id="ORY67395.1"/>
    </source>
</evidence>
<accession>A0A1Y2E957</accession>
<sequence>MTTNPSLNNYWEDVADYNYDVQTNQIPECILCQDPDDPQNSLAFLRDAIWRAFDATVDWLDYRGEEQNIYPSFRGQKYPMPFTSPENTCVSYPAIGVAVWERGQIYAFPIVDGPNPWQDGFPVGPDMIMVQITPCGRPVFIGMITQRGMDPNGNVWH</sequence>
<dbReference type="AlphaFoldDB" id="A0A1Y2E957"/>